<sequence length="273" mass="29013">MPEPHLTEVGWAGSALLLAGRLGPGGPVPEVELVLSDREEGAVVRVPATAAARGDAVTFEARVDIAAITNGDPLPGGLWEVRLAVGGPAERTVLPLRRGPGLDAAPQRLFPPGSAAVIAYFDRDGILAVDVGGRPHAAGSARADATHWNAARREVVIAGHLDLREINMPVSGTLVLSERHSDRTFEVIALLEERPGRLCYTAAVPVTRAIVDEPLPRGTWDVSLCLGFSGMHRELRLLAAGEPVDVRVWRRLRHTRVASSVAPDPLTITIGRA</sequence>
<evidence type="ECO:0000313" key="1">
    <source>
        <dbReference type="EMBL" id="SNT58977.1"/>
    </source>
</evidence>
<reference evidence="1 2" key="1">
    <citation type="submission" date="2017-06" db="EMBL/GenBank/DDBJ databases">
        <authorList>
            <person name="Kim H.J."/>
            <person name="Triplett B.A."/>
        </authorList>
    </citation>
    <scope>NUCLEOTIDE SEQUENCE [LARGE SCALE GENOMIC DNA]</scope>
    <source>
        <strain evidence="1 2">DSM 44715</strain>
    </source>
</reference>
<dbReference type="Proteomes" id="UP000198318">
    <property type="component" value="Unassembled WGS sequence"/>
</dbReference>
<evidence type="ECO:0000313" key="2">
    <source>
        <dbReference type="Proteomes" id="UP000198318"/>
    </source>
</evidence>
<dbReference type="EMBL" id="FZOR01000051">
    <property type="protein sequence ID" value="SNT58977.1"/>
    <property type="molecule type" value="Genomic_DNA"/>
</dbReference>
<dbReference type="RefSeq" id="WP_089330416.1">
    <property type="nucleotide sequence ID" value="NZ_FZOR01000051.1"/>
</dbReference>
<accession>A0A239NVS8</accession>
<proteinExistence type="predicted"/>
<protein>
    <submittedName>
        <fullName evidence="1">Uncharacterized protein</fullName>
    </submittedName>
</protein>
<gene>
    <name evidence="1" type="ORF">SAMN05443665_105132</name>
</gene>
<organism evidence="1 2">
    <name type="scientific">Actinomadura meyerae</name>
    <dbReference type="NCBI Taxonomy" id="240840"/>
    <lineage>
        <taxon>Bacteria</taxon>
        <taxon>Bacillati</taxon>
        <taxon>Actinomycetota</taxon>
        <taxon>Actinomycetes</taxon>
        <taxon>Streptosporangiales</taxon>
        <taxon>Thermomonosporaceae</taxon>
        <taxon>Actinomadura</taxon>
    </lineage>
</organism>
<dbReference type="AlphaFoldDB" id="A0A239NVS8"/>
<keyword evidence="2" id="KW-1185">Reference proteome</keyword>
<dbReference type="OrthoDB" id="3473023at2"/>
<name>A0A239NVS8_9ACTN</name>